<accession>A0A7Z0UZH9</accession>
<comment type="caution">
    <text evidence="1">The sequence shown here is derived from an EMBL/GenBank/DDBJ whole genome shotgun (WGS) entry which is preliminary data.</text>
</comment>
<protein>
    <submittedName>
        <fullName evidence="1">Uncharacterized protein</fullName>
    </submittedName>
</protein>
<evidence type="ECO:0000313" key="1">
    <source>
        <dbReference type="EMBL" id="OAV01445.1"/>
    </source>
</evidence>
<dbReference type="Proteomes" id="UP000078446">
    <property type="component" value="Unassembled WGS sequence"/>
</dbReference>
<organism evidence="1 2">
    <name type="scientific">Moraxella catarrhalis</name>
    <name type="common">Branhamella catarrhalis</name>
    <dbReference type="NCBI Taxonomy" id="480"/>
    <lineage>
        <taxon>Bacteria</taxon>
        <taxon>Pseudomonadati</taxon>
        <taxon>Pseudomonadota</taxon>
        <taxon>Gammaproteobacteria</taxon>
        <taxon>Moraxellales</taxon>
        <taxon>Moraxellaceae</taxon>
        <taxon>Moraxella</taxon>
    </lineage>
</organism>
<reference evidence="1 2" key="1">
    <citation type="journal article" date="2016" name="Genome Biol. Evol.">
        <title>Comparative Genomic Analyses of the Moraxella catarrhalis Serosensitive and Seroresistant Lineages Demonstrate Their Independent Evolution.</title>
        <authorList>
            <person name="Earl J.P."/>
            <person name="de Vries S.P."/>
            <person name="Ahmed A."/>
            <person name="Powell E."/>
            <person name="Schultz M.P."/>
            <person name="Hermans P.W."/>
            <person name="Hill D.J."/>
            <person name="Zhou Z."/>
            <person name="Constantinidou C.I."/>
            <person name="Hu F.Z."/>
            <person name="Bootsma H.J."/>
            <person name="Ehrlich G.D."/>
        </authorList>
    </citation>
    <scope>NUCLEOTIDE SEQUENCE [LARGE SCALE GENOMIC DNA]</scope>
    <source>
        <strain evidence="1 2">Z7574</strain>
    </source>
</reference>
<dbReference type="AlphaFoldDB" id="A0A7Z0UZH9"/>
<sequence length="37" mass="4293">MGKLKDHQSTLAINQFNKSQVICENNSEECKIEKKKK</sequence>
<evidence type="ECO:0000313" key="2">
    <source>
        <dbReference type="Proteomes" id="UP000078446"/>
    </source>
</evidence>
<name>A0A7Z0UZH9_MORCA</name>
<gene>
    <name evidence="1" type="ORF">AO382_0720</name>
</gene>
<proteinExistence type="predicted"/>
<dbReference type="EMBL" id="LXHE01000005">
    <property type="protein sequence ID" value="OAV01445.1"/>
    <property type="molecule type" value="Genomic_DNA"/>
</dbReference>